<dbReference type="AlphaFoldDB" id="A0A432MBS1"/>
<dbReference type="InterPro" id="IPR006558">
    <property type="entry name" value="LamG-like"/>
</dbReference>
<dbReference type="Gene3D" id="2.60.120.200">
    <property type="match status" value="1"/>
</dbReference>
<dbReference type="OrthoDB" id="127107at2"/>
<sequence>MRNPIDAFILARLDAEGLSPAPEADRRTLARRASLDLTGLPPDPDQVEAFVNDPSPNAYEAYVDRLLTSPRWGEHRARSWLDAARYADTHGLHFDNEREMWSYRDWVINAFNRNLPYDRFTIEQLAGDLLPDHTLDQLIATGFNRCNITTNEGGTIPEENLVNYTRDRTETVATVWLGLTANCATCHDHKFDPLTQREFYELAAFFNNTTQGAMDGNIRDTPPVIPVPAPQDRDRWERLQAELADARSQADARKADARPEFQRWLADASPESVAPLAPADGLAALARLGEGIQPGPVDTLQIASAGDFDTDLAFTASAWIRLPRRNMTGAVVSRMDEANGHRGWDLWIENNRVGGHLVHSWPEDAVKVVSRAELPRNQWTHVSISYDGSGKASGVTIAIDGHPQPVDVAADTLTGSIRTAVPLKVGQRNASGLLDGASIRDVRLYDRALSTVELASLSGADRAFRLAALAPDSRPDTEIDAVFSWWLAHVDDTSRGLQQRLAALEAEEAEIKARGTIAHITMERDQPATAFVLHRGEYDKRREQVFADTPDILPPMGDDLPRNRLGLARWLVRDDHPLTARVAVNRAWQEVFGTGLVATAGDFGVSGELPSHPELLDWLAVEFRESGWDIKGLYRLMVTSNTYRQSGAVAPEKRERDPQNRLLSRGPRFRMDAEMIRDYALAASGLLVEHLGGPSVKPYQPEGVWEAVAMPESNTRFYSQDTGPGLYRRSLYTFWKRAAPPASLETFNAPSREFCTVRRERTNTPLQALVTLNDTQYVEAARHLAELALKGAGEADDDRIAFMTLRLLSRPLESEELAIVQESLADLLAYYQAHPDDARALIAVGESPADPALDPAALASWTMLANQLMNLDEVLTK</sequence>
<dbReference type="Pfam" id="PF07587">
    <property type="entry name" value="PSD1"/>
    <property type="match status" value="1"/>
</dbReference>
<reference evidence="5 6" key="1">
    <citation type="submission" date="2018-12" db="EMBL/GenBank/DDBJ databases">
        <authorList>
            <person name="Toschakov S.V."/>
        </authorList>
    </citation>
    <scope>NUCLEOTIDE SEQUENCE [LARGE SCALE GENOMIC DNA]</scope>
    <source>
        <strain evidence="5 6">GM2012</strain>
    </source>
</reference>
<dbReference type="InterPro" id="IPR013320">
    <property type="entry name" value="ConA-like_dom_sf"/>
</dbReference>
<dbReference type="PANTHER" id="PTHR35889">
    <property type="entry name" value="CYCLOINULO-OLIGOSACCHARIDE FRUCTANOTRANSFERASE-RELATED"/>
    <property type="match status" value="1"/>
</dbReference>
<evidence type="ECO:0000256" key="3">
    <source>
        <dbReference type="SAM" id="Coils"/>
    </source>
</evidence>
<comment type="caution">
    <text evidence="5">The sequence shown here is derived from an EMBL/GenBank/DDBJ whole genome shotgun (WGS) entry which is preliminary data.</text>
</comment>
<dbReference type="SUPFAM" id="SSF49899">
    <property type="entry name" value="Concanavalin A-like lectins/glucanases"/>
    <property type="match status" value="1"/>
</dbReference>
<name>A0A432MBS1_9BACT</name>
<evidence type="ECO:0000313" key="5">
    <source>
        <dbReference type="EMBL" id="RUL81078.1"/>
    </source>
</evidence>
<feature type="domain" description="LamG-like jellyroll fold" evidence="4">
    <location>
        <begin position="312"/>
        <end position="452"/>
    </location>
</feature>
<feature type="coiled-coil region" evidence="3">
    <location>
        <begin position="487"/>
        <end position="514"/>
    </location>
</feature>
<evidence type="ECO:0000256" key="1">
    <source>
        <dbReference type="ARBA" id="ARBA00022729"/>
    </source>
</evidence>
<evidence type="ECO:0000313" key="6">
    <source>
        <dbReference type="Proteomes" id="UP000280296"/>
    </source>
</evidence>
<accession>A0A432MBS1</accession>
<evidence type="ECO:0000259" key="4">
    <source>
        <dbReference type="SMART" id="SM00560"/>
    </source>
</evidence>
<proteinExistence type="predicted"/>
<keyword evidence="2" id="KW-1015">Disulfide bond</keyword>
<keyword evidence="6" id="KW-1185">Reference proteome</keyword>
<keyword evidence="1" id="KW-0732">Signal</keyword>
<dbReference type="PANTHER" id="PTHR35889:SF3">
    <property type="entry name" value="F-BOX DOMAIN-CONTAINING PROTEIN"/>
    <property type="match status" value="1"/>
</dbReference>
<dbReference type="Proteomes" id="UP000280296">
    <property type="component" value="Unassembled WGS sequence"/>
</dbReference>
<dbReference type="Pfam" id="PF13385">
    <property type="entry name" value="Laminin_G_3"/>
    <property type="match status" value="1"/>
</dbReference>
<reference evidence="5 6" key="2">
    <citation type="submission" date="2019-01" db="EMBL/GenBank/DDBJ databases">
        <title>Tautonia sociabilis, a novel thermotolerant planctomycete of Isosphaeraceae family, isolated from a 4000 m deep subterranean habitat.</title>
        <authorList>
            <person name="Kovaleva O.L."/>
            <person name="Elcheninov A.G."/>
            <person name="Van Heerden E."/>
            <person name="Toshchakov S.V."/>
            <person name="Novikov A."/>
            <person name="Bonch-Osmolovskaya E.A."/>
            <person name="Kublanov I.V."/>
        </authorList>
    </citation>
    <scope>NUCLEOTIDE SEQUENCE [LARGE SCALE GENOMIC DNA]</scope>
    <source>
        <strain evidence="5 6">GM2012</strain>
    </source>
</reference>
<dbReference type="InterPro" id="IPR022655">
    <property type="entry name" value="DUF1553"/>
</dbReference>
<evidence type="ECO:0000256" key="2">
    <source>
        <dbReference type="ARBA" id="ARBA00023157"/>
    </source>
</evidence>
<gene>
    <name evidence="5" type="ORF">TsocGM_25510</name>
</gene>
<protein>
    <submittedName>
        <fullName evidence="5">DUF1553 domain-containing protein</fullName>
    </submittedName>
</protein>
<organism evidence="5 6">
    <name type="scientific">Tautonia sociabilis</name>
    <dbReference type="NCBI Taxonomy" id="2080755"/>
    <lineage>
        <taxon>Bacteria</taxon>
        <taxon>Pseudomonadati</taxon>
        <taxon>Planctomycetota</taxon>
        <taxon>Planctomycetia</taxon>
        <taxon>Isosphaerales</taxon>
        <taxon>Isosphaeraceae</taxon>
        <taxon>Tautonia</taxon>
    </lineage>
</organism>
<dbReference type="InterPro" id="IPR011444">
    <property type="entry name" value="DUF1549"/>
</dbReference>
<keyword evidence="3" id="KW-0175">Coiled coil</keyword>
<dbReference type="EMBL" id="RYZH01000108">
    <property type="protein sequence ID" value="RUL81078.1"/>
    <property type="molecule type" value="Genomic_DNA"/>
</dbReference>
<dbReference type="SMART" id="SM00560">
    <property type="entry name" value="LamGL"/>
    <property type="match status" value="1"/>
</dbReference>
<dbReference type="Pfam" id="PF07583">
    <property type="entry name" value="PSCyt2"/>
    <property type="match status" value="1"/>
</dbReference>